<organism evidence="1 2">
    <name type="scientific">Phormidesmis priestleyi ULC007</name>
    <dbReference type="NCBI Taxonomy" id="1920490"/>
    <lineage>
        <taxon>Bacteria</taxon>
        <taxon>Bacillati</taxon>
        <taxon>Cyanobacteriota</taxon>
        <taxon>Cyanophyceae</taxon>
        <taxon>Leptolyngbyales</taxon>
        <taxon>Leptolyngbyaceae</taxon>
        <taxon>Phormidesmis</taxon>
    </lineage>
</organism>
<dbReference type="Gene3D" id="2.160.20.10">
    <property type="entry name" value="Single-stranded right-handed beta-helix, Pectin lyase-like"/>
    <property type="match status" value="1"/>
</dbReference>
<reference evidence="1 2" key="2">
    <citation type="submission" date="2018-03" db="EMBL/GenBank/DDBJ databases">
        <title>The ancient ancestry and fast evolution of plastids.</title>
        <authorList>
            <person name="Moore K.R."/>
            <person name="Magnabosco C."/>
            <person name="Momper L."/>
            <person name="Gold D.A."/>
            <person name="Bosak T."/>
            <person name="Fournier G.P."/>
        </authorList>
    </citation>
    <scope>NUCLEOTIDE SEQUENCE [LARGE SCALE GENOMIC DNA]</scope>
    <source>
        <strain evidence="1 2">ULC007</strain>
    </source>
</reference>
<sequence length="179" mass="18647">MLPDSLRVANFSGVSAATAGEGSSGKMTINVRNTVLLENDGVIATRVTPEARGNGKDVSIKAGSLVLLNGGQVQAGTQGRGNAGNVIIEVRDRIVADGEARNGFSSGVLSTVESSGSGESGDIKITAGSLLLYCIRAQIACYERTESEALIGCDLHPIHWKKPITFCSIRVLSACKIDQ</sequence>
<gene>
    <name evidence="1" type="ORF">C7B65_27015</name>
</gene>
<dbReference type="SUPFAM" id="SSF51126">
    <property type="entry name" value="Pectin lyase-like"/>
    <property type="match status" value="1"/>
</dbReference>
<protein>
    <submittedName>
        <fullName evidence="1">Uncharacterized protein</fullName>
    </submittedName>
</protein>
<name>A0A2T1CZ18_9CYAN</name>
<comment type="caution">
    <text evidence="1">The sequence shown here is derived from an EMBL/GenBank/DDBJ whole genome shotgun (WGS) entry which is preliminary data.</text>
</comment>
<evidence type="ECO:0000313" key="2">
    <source>
        <dbReference type="Proteomes" id="UP000238634"/>
    </source>
</evidence>
<dbReference type="EMBL" id="PVWG01000138">
    <property type="protein sequence ID" value="PSB13468.1"/>
    <property type="molecule type" value="Genomic_DNA"/>
</dbReference>
<dbReference type="InterPro" id="IPR011050">
    <property type="entry name" value="Pectin_lyase_fold/virulence"/>
</dbReference>
<reference evidence="1 2" key="1">
    <citation type="submission" date="2018-02" db="EMBL/GenBank/DDBJ databases">
        <authorList>
            <person name="Cohen D.B."/>
            <person name="Kent A.D."/>
        </authorList>
    </citation>
    <scope>NUCLEOTIDE SEQUENCE [LARGE SCALE GENOMIC DNA]</scope>
    <source>
        <strain evidence="1 2">ULC007</strain>
    </source>
</reference>
<dbReference type="InterPro" id="IPR012334">
    <property type="entry name" value="Pectin_lyas_fold"/>
</dbReference>
<dbReference type="AlphaFoldDB" id="A0A2T1CZ18"/>
<keyword evidence="2" id="KW-1185">Reference proteome</keyword>
<evidence type="ECO:0000313" key="1">
    <source>
        <dbReference type="EMBL" id="PSB13468.1"/>
    </source>
</evidence>
<accession>A0A2T1CZ18</accession>
<dbReference type="Proteomes" id="UP000238634">
    <property type="component" value="Unassembled WGS sequence"/>
</dbReference>
<proteinExistence type="predicted"/>
<dbReference type="STRING" id="1920490.GCA_001895925_00232"/>